<keyword evidence="1" id="KW-1133">Transmembrane helix</keyword>
<protein>
    <submittedName>
        <fullName evidence="3">Aa_trans domain-containing protein</fullName>
    </submittedName>
</protein>
<dbReference type="WBParaSite" id="MhA1_Contig174.frz3.gene18">
    <property type="protein sequence ID" value="MhA1_Contig174.frz3.gene18"/>
    <property type="gene ID" value="MhA1_Contig174.frz3.gene18"/>
</dbReference>
<accession>A0A1I8BAZ6</accession>
<keyword evidence="1" id="KW-0812">Transmembrane</keyword>
<dbReference type="Proteomes" id="UP000095281">
    <property type="component" value="Unplaced"/>
</dbReference>
<sequence length="77" mass="8465">MAPDNKMGRWGAISYVMGNIVGAGIFIAPTSISDQVGSALDRLHVYGFRLRYCLSYAGNLLIISDKNVNYQNAFNFS</sequence>
<keyword evidence="1" id="KW-0472">Membrane</keyword>
<reference evidence="3" key="1">
    <citation type="submission" date="2016-11" db="UniProtKB">
        <authorList>
            <consortium name="WormBaseParasite"/>
        </authorList>
    </citation>
    <scope>IDENTIFICATION</scope>
</reference>
<organism evidence="2 3">
    <name type="scientific">Meloidogyne hapla</name>
    <name type="common">Root-knot nematode worm</name>
    <dbReference type="NCBI Taxonomy" id="6305"/>
    <lineage>
        <taxon>Eukaryota</taxon>
        <taxon>Metazoa</taxon>
        <taxon>Ecdysozoa</taxon>
        <taxon>Nematoda</taxon>
        <taxon>Chromadorea</taxon>
        <taxon>Rhabditida</taxon>
        <taxon>Tylenchina</taxon>
        <taxon>Tylenchomorpha</taxon>
        <taxon>Tylenchoidea</taxon>
        <taxon>Meloidogynidae</taxon>
        <taxon>Meloidogyninae</taxon>
        <taxon>Meloidogyne</taxon>
    </lineage>
</organism>
<evidence type="ECO:0000313" key="2">
    <source>
        <dbReference type="Proteomes" id="UP000095281"/>
    </source>
</evidence>
<dbReference type="AlphaFoldDB" id="A0A1I8BAZ6"/>
<evidence type="ECO:0000256" key="1">
    <source>
        <dbReference type="SAM" id="Phobius"/>
    </source>
</evidence>
<evidence type="ECO:0000313" key="3">
    <source>
        <dbReference type="WBParaSite" id="MhA1_Contig174.frz3.gene18"/>
    </source>
</evidence>
<keyword evidence="2" id="KW-1185">Reference proteome</keyword>
<name>A0A1I8BAZ6_MELHA</name>
<feature type="transmembrane region" description="Helical" evidence="1">
    <location>
        <begin position="12"/>
        <end position="32"/>
    </location>
</feature>
<proteinExistence type="predicted"/>